<reference evidence="1 2" key="1">
    <citation type="submission" date="2011-01" db="EMBL/GenBank/DDBJ databases">
        <authorList>
            <person name="Weinstock G."/>
            <person name="Sodergren E."/>
            <person name="Clifton S."/>
            <person name="Fulton L."/>
            <person name="Fulton B."/>
            <person name="Courtney L."/>
            <person name="Fronick C."/>
            <person name="Harrison M."/>
            <person name="Strong C."/>
            <person name="Farmer C."/>
            <person name="Delahaunty K."/>
            <person name="Markovic C."/>
            <person name="Hall O."/>
            <person name="Minx P."/>
            <person name="Tomlinson C."/>
            <person name="Mitreva M."/>
            <person name="Hou S."/>
            <person name="Chen J."/>
            <person name="Wollam A."/>
            <person name="Pepin K.H."/>
            <person name="Johnson M."/>
            <person name="Bhonagiri V."/>
            <person name="Zhang X."/>
            <person name="Suruliraj S."/>
            <person name="Warren W."/>
            <person name="Chinwalla A."/>
            <person name="Mardis E.R."/>
            <person name="Wilson R.K."/>
        </authorList>
    </citation>
    <scope>NUCLEOTIDE SEQUENCE [LARGE SCALE GENOMIC DNA]</scope>
    <source>
        <strain evidence="1 2">YIT 12067</strain>
    </source>
</reference>
<dbReference type="AlphaFoldDB" id="E8LCD9"/>
<evidence type="ECO:0000313" key="1">
    <source>
        <dbReference type="EMBL" id="EFY05515.1"/>
    </source>
</evidence>
<sequence>MTLINKMKQLLNLLTFNTYCRQSIFLMVQMCYNKKRNKKQEVRFIYEEKRA</sequence>
<evidence type="ECO:0000313" key="2">
    <source>
        <dbReference type="Proteomes" id="UP000004923"/>
    </source>
</evidence>
<organism evidence="1 2">
    <name type="scientific">Phascolarctobacterium succinatutens YIT 12067</name>
    <dbReference type="NCBI Taxonomy" id="626939"/>
    <lineage>
        <taxon>Bacteria</taxon>
        <taxon>Bacillati</taxon>
        <taxon>Bacillota</taxon>
        <taxon>Negativicutes</taxon>
        <taxon>Acidaminococcales</taxon>
        <taxon>Acidaminococcaceae</taxon>
        <taxon>Phascolarctobacterium</taxon>
    </lineage>
</organism>
<keyword evidence="2" id="KW-1185">Reference proteome</keyword>
<dbReference type="Proteomes" id="UP000004923">
    <property type="component" value="Unassembled WGS sequence"/>
</dbReference>
<protein>
    <submittedName>
        <fullName evidence="1">Uncharacterized protein</fullName>
    </submittedName>
</protein>
<dbReference type="HOGENOM" id="CLU_3138923_0_0_9"/>
<comment type="caution">
    <text evidence="1">The sequence shown here is derived from an EMBL/GenBank/DDBJ whole genome shotgun (WGS) entry which is preliminary data.</text>
</comment>
<dbReference type="EMBL" id="AEVN01000019">
    <property type="protein sequence ID" value="EFY05515.1"/>
    <property type="molecule type" value="Genomic_DNA"/>
</dbReference>
<gene>
    <name evidence="1" type="ORF">HMPREF9443_00508</name>
</gene>
<name>E8LCD9_9FIRM</name>
<accession>E8LCD9</accession>
<proteinExistence type="predicted"/>